<evidence type="ECO:0000313" key="6">
    <source>
        <dbReference type="Proteomes" id="UP001156666"/>
    </source>
</evidence>
<organism evidence="5 6">
    <name type="scientific">Portibacter lacus</name>
    <dbReference type="NCBI Taxonomy" id="1099794"/>
    <lineage>
        <taxon>Bacteria</taxon>
        <taxon>Pseudomonadati</taxon>
        <taxon>Bacteroidota</taxon>
        <taxon>Saprospiria</taxon>
        <taxon>Saprospirales</taxon>
        <taxon>Haliscomenobacteraceae</taxon>
        <taxon>Portibacter</taxon>
    </lineage>
</organism>
<dbReference type="SUPFAM" id="SSF53335">
    <property type="entry name" value="S-adenosyl-L-methionine-dependent methyltransferases"/>
    <property type="match status" value="1"/>
</dbReference>
<evidence type="ECO:0000313" key="5">
    <source>
        <dbReference type="EMBL" id="GLR15711.1"/>
    </source>
</evidence>
<comment type="caution">
    <text evidence="5">The sequence shown here is derived from an EMBL/GenBank/DDBJ whole genome shotgun (WGS) entry which is preliminary data.</text>
</comment>
<proteinExistence type="predicted"/>
<dbReference type="InterPro" id="IPR002052">
    <property type="entry name" value="DNA_methylase_N6_adenine_CS"/>
</dbReference>
<name>A0AA37SMR1_9BACT</name>
<dbReference type="PROSITE" id="PS00092">
    <property type="entry name" value="N6_MTASE"/>
    <property type="match status" value="1"/>
</dbReference>
<evidence type="ECO:0000256" key="2">
    <source>
        <dbReference type="ARBA" id="ARBA00022679"/>
    </source>
</evidence>
<evidence type="ECO:0000259" key="4">
    <source>
        <dbReference type="PROSITE" id="PS51165"/>
    </source>
</evidence>
<dbReference type="InterPro" id="IPR054170">
    <property type="entry name" value="RlmL_1st"/>
</dbReference>
<dbReference type="Pfam" id="PF01170">
    <property type="entry name" value="UPF0020"/>
    <property type="match status" value="1"/>
</dbReference>
<dbReference type="CDD" id="cd02440">
    <property type="entry name" value="AdoMet_MTases"/>
    <property type="match status" value="1"/>
</dbReference>
<dbReference type="GO" id="GO:0003723">
    <property type="term" value="F:RNA binding"/>
    <property type="evidence" value="ECO:0007669"/>
    <property type="project" value="UniProtKB-UniRule"/>
</dbReference>
<keyword evidence="2" id="KW-0808">Transferase</keyword>
<dbReference type="Proteomes" id="UP001156666">
    <property type="component" value="Unassembled WGS sequence"/>
</dbReference>
<keyword evidence="6" id="KW-1185">Reference proteome</keyword>
<dbReference type="Gene3D" id="3.40.50.150">
    <property type="entry name" value="Vaccinia Virus protein VP39"/>
    <property type="match status" value="1"/>
</dbReference>
<dbReference type="Pfam" id="PF22020">
    <property type="entry name" value="RlmL_1st"/>
    <property type="match status" value="1"/>
</dbReference>
<dbReference type="GO" id="GO:0070043">
    <property type="term" value="F:rRNA (guanine-N7-)-methyltransferase activity"/>
    <property type="evidence" value="ECO:0007669"/>
    <property type="project" value="TreeGrafter"/>
</dbReference>
<dbReference type="InterPro" id="IPR004114">
    <property type="entry name" value="THUMP_dom"/>
</dbReference>
<keyword evidence="1 5" id="KW-0489">Methyltransferase</keyword>
<protein>
    <submittedName>
        <fullName evidence="5">RNA methyltransferase</fullName>
    </submittedName>
</protein>
<reference evidence="5" key="2">
    <citation type="submission" date="2023-01" db="EMBL/GenBank/DDBJ databases">
        <title>Draft genome sequence of Portibacter lacus strain NBRC 108769.</title>
        <authorList>
            <person name="Sun Q."/>
            <person name="Mori K."/>
        </authorList>
    </citation>
    <scope>NUCLEOTIDE SEQUENCE</scope>
    <source>
        <strain evidence="5">NBRC 108769</strain>
    </source>
</reference>
<dbReference type="EMBL" id="BSOH01000001">
    <property type="protein sequence ID" value="GLR15711.1"/>
    <property type="molecule type" value="Genomic_DNA"/>
</dbReference>
<dbReference type="RefSeq" id="WP_235292609.1">
    <property type="nucleotide sequence ID" value="NZ_BSOH01000001.1"/>
</dbReference>
<dbReference type="Pfam" id="PF02926">
    <property type="entry name" value="THUMP"/>
    <property type="match status" value="1"/>
</dbReference>
<dbReference type="AlphaFoldDB" id="A0AA37SMR1"/>
<dbReference type="Gene3D" id="3.30.2130.30">
    <property type="match status" value="1"/>
</dbReference>
<dbReference type="InterPro" id="IPR000241">
    <property type="entry name" value="RlmKL-like_Mtase"/>
</dbReference>
<evidence type="ECO:0000256" key="3">
    <source>
        <dbReference type="PROSITE-ProRule" id="PRU00529"/>
    </source>
</evidence>
<feature type="domain" description="THUMP" evidence="4">
    <location>
        <begin position="42"/>
        <end position="153"/>
    </location>
</feature>
<keyword evidence="3" id="KW-0694">RNA-binding</keyword>
<gene>
    <name evidence="5" type="ORF">GCM10007940_03260</name>
</gene>
<dbReference type="PROSITE" id="PS51165">
    <property type="entry name" value="THUMP"/>
    <property type="match status" value="1"/>
</dbReference>
<reference evidence="5" key="1">
    <citation type="journal article" date="2014" name="Int. J. Syst. Evol. Microbiol.">
        <title>Complete genome sequence of Corynebacterium casei LMG S-19264T (=DSM 44701T), isolated from a smear-ripened cheese.</title>
        <authorList>
            <consortium name="US DOE Joint Genome Institute (JGI-PGF)"/>
            <person name="Walter F."/>
            <person name="Albersmeier A."/>
            <person name="Kalinowski J."/>
            <person name="Ruckert C."/>
        </authorList>
    </citation>
    <scope>NUCLEOTIDE SEQUENCE</scope>
    <source>
        <strain evidence="5">NBRC 108769</strain>
    </source>
</reference>
<accession>A0AA37SMR1</accession>
<dbReference type="PANTHER" id="PTHR47313">
    <property type="entry name" value="RIBOSOMAL RNA LARGE SUBUNIT METHYLTRANSFERASE K/L"/>
    <property type="match status" value="1"/>
</dbReference>
<dbReference type="GO" id="GO:0008990">
    <property type="term" value="F:rRNA (guanine-N2-)-methyltransferase activity"/>
    <property type="evidence" value="ECO:0007669"/>
    <property type="project" value="TreeGrafter"/>
</dbReference>
<dbReference type="PANTHER" id="PTHR47313:SF1">
    <property type="entry name" value="RIBOSOMAL RNA LARGE SUBUNIT METHYLTRANSFERASE K_L"/>
    <property type="match status" value="1"/>
</dbReference>
<dbReference type="SMART" id="SM00981">
    <property type="entry name" value="THUMP"/>
    <property type="match status" value="1"/>
</dbReference>
<evidence type="ECO:0000256" key="1">
    <source>
        <dbReference type="ARBA" id="ARBA00022603"/>
    </source>
</evidence>
<dbReference type="CDD" id="cd11715">
    <property type="entry name" value="THUMP_AdoMetMT"/>
    <property type="match status" value="1"/>
</dbReference>
<dbReference type="InterPro" id="IPR029063">
    <property type="entry name" value="SAM-dependent_MTases_sf"/>
</dbReference>
<sequence>MELVAKTMAGLEEVLAEELRNIGASEIEIGQRAVKYFGDKKVMYRSNLELRTALRILMPISRFRARNEVDLYNGVKKVFWDRYIRKGQTIAVNSAISSDFFNHSHYVALKTKDSIVDQLRDRWGERPDVDVEDADIRINTHIHRDRVTISLDSSGTSLHKRGYRLEAVEAPINEVLAAGLLMLSDWDRKTDLYDPMCGSGSFLCEAARMAINHPPQSYDREYAFMNWKGYDQEIWDEVVMESKSLVKPLDITIKGFDLDQSSVNASLYNIAEAGLRGLVEVEKMDFFENMEIPSGSFVIINPPYDIRLKQDNIVEFFKQIGDHMKTNMPGTTVWIISSNIQALKLLGLKPSRKFNLFNGPNPAKFHKFELYEGSRKKS</sequence>